<dbReference type="EMBL" id="MU006587">
    <property type="protein sequence ID" value="KAF2744695.1"/>
    <property type="molecule type" value="Genomic_DNA"/>
</dbReference>
<feature type="transmembrane region" description="Helical" evidence="1">
    <location>
        <begin position="249"/>
        <end position="273"/>
    </location>
</feature>
<dbReference type="InterPro" id="IPR036259">
    <property type="entry name" value="MFS_trans_sf"/>
</dbReference>
<feature type="transmembrane region" description="Helical" evidence="1">
    <location>
        <begin position="108"/>
        <end position="132"/>
    </location>
</feature>
<dbReference type="Proteomes" id="UP000799440">
    <property type="component" value="Unassembled WGS sequence"/>
</dbReference>
<gene>
    <name evidence="2" type="ORF">M011DRAFT_408031</name>
</gene>
<proteinExistence type="predicted"/>
<dbReference type="AlphaFoldDB" id="A0A6A6V2J5"/>
<keyword evidence="1" id="KW-0812">Transmembrane</keyword>
<feature type="transmembrane region" description="Helical" evidence="1">
    <location>
        <begin position="6"/>
        <end position="27"/>
    </location>
</feature>
<evidence type="ECO:0000313" key="2">
    <source>
        <dbReference type="EMBL" id="KAF2744695.1"/>
    </source>
</evidence>
<protein>
    <recommendedName>
        <fullName evidence="4">MFS general substrate transporter</fullName>
    </recommendedName>
</protein>
<name>A0A6A6V2J5_9PLEO</name>
<feature type="transmembrane region" description="Helical" evidence="1">
    <location>
        <begin position="152"/>
        <end position="175"/>
    </location>
</feature>
<feature type="transmembrane region" description="Helical" evidence="1">
    <location>
        <begin position="34"/>
        <end position="55"/>
    </location>
</feature>
<feature type="transmembrane region" description="Helical" evidence="1">
    <location>
        <begin position="214"/>
        <end position="237"/>
    </location>
</feature>
<sequence length="313" mass="32658">MGEVILRGAAQGFALGTLVTVSTLCTASHYKNNIALASTISSSAAFLGAVVYTGIAYGFLPKSQPDMAYLASFGITAGTLGISGWLIKQNRFYSRLRMSPQAQRQPTYGFKTTSSLLFPLGFCLTFSGIFIWPAYMILLIVSPPAQAPVSIAYQQALLMHAFGFLSAAFSCSPWLRSRLGPVNTFISASGIAGACYLTPGWMPWSIITLPLSLVYGACLGAILSLYIKVLYTAAWFGHPEPRTRGAPHLGVGIVLAVSGTLAACGVLGAAAMVDAGLGFRWGMSGSGGVVVLGAVVMGVGRVVGVGRGVIRVV</sequence>
<reference evidence="2" key="1">
    <citation type="journal article" date="2020" name="Stud. Mycol.">
        <title>101 Dothideomycetes genomes: a test case for predicting lifestyles and emergence of pathogens.</title>
        <authorList>
            <person name="Haridas S."/>
            <person name="Albert R."/>
            <person name="Binder M."/>
            <person name="Bloem J."/>
            <person name="Labutti K."/>
            <person name="Salamov A."/>
            <person name="Andreopoulos B."/>
            <person name="Baker S."/>
            <person name="Barry K."/>
            <person name="Bills G."/>
            <person name="Bluhm B."/>
            <person name="Cannon C."/>
            <person name="Castanera R."/>
            <person name="Culley D."/>
            <person name="Daum C."/>
            <person name="Ezra D."/>
            <person name="Gonzalez J."/>
            <person name="Henrissat B."/>
            <person name="Kuo A."/>
            <person name="Liang C."/>
            <person name="Lipzen A."/>
            <person name="Lutzoni F."/>
            <person name="Magnuson J."/>
            <person name="Mondo S."/>
            <person name="Nolan M."/>
            <person name="Ohm R."/>
            <person name="Pangilinan J."/>
            <person name="Park H.-J."/>
            <person name="Ramirez L."/>
            <person name="Alfaro M."/>
            <person name="Sun H."/>
            <person name="Tritt A."/>
            <person name="Yoshinaga Y."/>
            <person name="Zwiers L.-H."/>
            <person name="Turgeon B."/>
            <person name="Goodwin S."/>
            <person name="Spatafora J."/>
            <person name="Crous P."/>
            <person name="Grigoriev I."/>
        </authorList>
    </citation>
    <scope>NUCLEOTIDE SEQUENCE</scope>
    <source>
        <strain evidence="2">CBS 119925</strain>
    </source>
</reference>
<evidence type="ECO:0008006" key="4">
    <source>
        <dbReference type="Google" id="ProtNLM"/>
    </source>
</evidence>
<feature type="transmembrane region" description="Helical" evidence="1">
    <location>
        <begin position="279"/>
        <end position="303"/>
    </location>
</feature>
<dbReference type="SUPFAM" id="SSF103473">
    <property type="entry name" value="MFS general substrate transporter"/>
    <property type="match status" value="1"/>
</dbReference>
<evidence type="ECO:0000256" key="1">
    <source>
        <dbReference type="SAM" id="Phobius"/>
    </source>
</evidence>
<keyword evidence="1" id="KW-1133">Transmembrane helix</keyword>
<organism evidence="2 3">
    <name type="scientific">Sporormia fimetaria CBS 119925</name>
    <dbReference type="NCBI Taxonomy" id="1340428"/>
    <lineage>
        <taxon>Eukaryota</taxon>
        <taxon>Fungi</taxon>
        <taxon>Dikarya</taxon>
        <taxon>Ascomycota</taxon>
        <taxon>Pezizomycotina</taxon>
        <taxon>Dothideomycetes</taxon>
        <taxon>Pleosporomycetidae</taxon>
        <taxon>Pleosporales</taxon>
        <taxon>Sporormiaceae</taxon>
        <taxon>Sporormia</taxon>
    </lineage>
</organism>
<keyword evidence="3" id="KW-1185">Reference proteome</keyword>
<accession>A0A6A6V2J5</accession>
<keyword evidence="1" id="KW-0472">Membrane</keyword>
<evidence type="ECO:0000313" key="3">
    <source>
        <dbReference type="Proteomes" id="UP000799440"/>
    </source>
</evidence>
<feature type="transmembrane region" description="Helical" evidence="1">
    <location>
        <begin position="182"/>
        <end position="202"/>
    </location>
</feature>
<dbReference type="OrthoDB" id="3797192at2759"/>
<feature type="transmembrane region" description="Helical" evidence="1">
    <location>
        <begin position="67"/>
        <end position="87"/>
    </location>
</feature>